<dbReference type="InterPro" id="IPR036691">
    <property type="entry name" value="Endo/exonu/phosph_ase_sf"/>
</dbReference>
<proteinExistence type="predicted"/>
<dbReference type="Proteomes" id="UP000325081">
    <property type="component" value="Unassembled WGS sequence"/>
</dbReference>
<dbReference type="EMBL" id="BKCP01005616">
    <property type="protein sequence ID" value="GER39262.1"/>
    <property type="molecule type" value="Genomic_DNA"/>
</dbReference>
<name>A0A5A7Q378_STRAF</name>
<gene>
    <name evidence="2" type="ORF">STAS_15870</name>
</gene>
<dbReference type="OrthoDB" id="1108352at2759"/>
<dbReference type="Pfam" id="PF14392">
    <property type="entry name" value="zf-CCHC_4"/>
    <property type="match status" value="1"/>
</dbReference>
<accession>A0A5A7Q378</accession>
<reference evidence="3" key="1">
    <citation type="journal article" date="2019" name="Curr. Biol.">
        <title>Genome Sequence of Striga asiatica Provides Insight into the Evolution of Plant Parasitism.</title>
        <authorList>
            <person name="Yoshida S."/>
            <person name="Kim S."/>
            <person name="Wafula E.K."/>
            <person name="Tanskanen J."/>
            <person name="Kim Y.M."/>
            <person name="Honaas L."/>
            <person name="Yang Z."/>
            <person name="Spallek T."/>
            <person name="Conn C.E."/>
            <person name="Ichihashi Y."/>
            <person name="Cheong K."/>
            <person name="Cui S."/>
            <person name="Der J.P."/>
            <person name="Gundlach H."/>
            <person name="Jiao Y."/>
            <person name="Hori C."/>
            <person name="Ishida J.K."/>
            <person name="Kasahara H."/>
            <person name="Kiba T."/>
            <person name="Kim M.S."/>
            <person name="Koo N."/>
            <person name="Laohavisit A."/>
            <person name="Lee Y.H."/>
            <person name="Lumba S."/>
            <person name="McCourt P."/>
            <person name="Mortimer J.C."/>
            <person name="Mutuku J.M."/>
            <person name="Nomura T."/>
            <person name="Sasaki-Sekimoto Y."/>
            <person name="Seto Y."/>
            <person name="Wang Y."/>
            <person name="Wakatake T."/>
            <person name="Sakakibara H."/>
            <person name="Demura T."/>
            <person name="Yamaguchi S."/>
            <person name="Yoneyama K."/>
            <person name="Manabe R.I."/>
            <person name="Nelson D.C."/>
            <person name="Schulman A.H."/>
            <person name="Timko M.P."/>
            <person name="dePamphilis C.W."/>
            <person name="Choi D."/>
            <person name="Shirasu K."/>
        </authorList>
    </citation>
    <scope>NUCLEOTIDE SEQUENCE [LARGE SCALE GENOMIC DNA]</scope>
    <source>
        <strain evidence="3">cv. UVA1</strain>
    </source>
</reference>
<keyword evidence="2" id="KW-0808">Transferase</keyword>
<keyword evidence="2" id="KW-0695">RNA-directed DNA polymerase</keyword>
<dbReference type="GO" id="GO:0003964">
    <property type="term" value="F:RNA-directed DNA polymerase activity"/>
    <property type="evidence" value="ECO:0007669"/>
    <property type="project" value="UniProtKB-KW"/>
</dbReference>
<dbReference type="InterPro" id="IPR025836">
    <property type="entry name" value="Zn_knuckle_CX2CX4HX4C"/>
</dbReference>
<evidence type="ECO:0000259" key="1">
    <source>
        <dbReference type="Pfam" id="PF14392"/>
    </source>
</evidence>
<feature type="domain" description="Zinc knuckle CX2CX4HX4C" evidence="1">
    <location>
        <begin position="101"/>
        <end position="131"/>
    </location>
</feature>
<keyword evidence="3" id="KW-1185">Reference proteome</keyword>
<dbReference type="PANTHER" id="PTHR33116">
    <property type="entry name" value="REVERSE TRANSCRIPTASE ZINC-BINDING DOMAIN-CONTAINING PROTEIN-RELATED-RELATED"/>
    <property type="match status" value="1"/>
</dbReference>
<dbReference type="SUPFAM" id="SSF56219">
    <property type="entry name" value="DNase I-like"/>
    <property type="match status" value="1"/>
</dbReference>
<protein>
    <submittedName>
        <fullName evidence="2">RNA-directed DNA polymerase (Reversetranscriptase)-related family protein</fullName>
    </submittedName>
</protein>
<evidence type="ECO:0000313" key="2">
    <source>
        <dbReference type="EMBL" id="GER39262.1"/>
    </source>
</evidence>
<organism evidence="2 3">
    <name type="scientific">Striga asiatica</name>
    <name type="common">Asiatic witchweed</name>
    <name type="synonym">Buchnera asiatica</name>
    <dbReference type="NCBI Taxonomy" id="4170"/>
    <lineage>
        <taxon>Eukaryota</taxon>
        <taxon>Viridiplantae</taxon>
        <taxon>Streptophyta</taxon>
        <taxon>Embryophyta</taxon>
        <taxon>Tracheophyta</taxon>
        <taxon>Spermatophyta</taxon>
        <taxon>Magnoliopsida</taxon>
        <taxon>eudicotyledons</taxon>
        <taxon>Gunneridae</taxon>
        <taxon>Pentapetalae</taxon>
        <taxon>asterids</taxon>
        <taxon>lamiids</taxon>
        <taxon>Lamiales</taxon>
        <taxon>Orobanchaceae</taxon>
        <taxon>Buchnereae</taxon>
        <taxon>Striga</taxon>
    </lineage>
</organism>
<dbReference type="AlphaFoldDB" id="A0A5A7Q378"/>
<sequence length="1098" mass="126031">MMGVKRTMTAIRKLQQAIEIKEISSNFFQFIFASQDDKKKVLNVPLNWMSTEVGIRIGKIFNGVKNVVICKIVGEQGSFIKLLVALSLKEPIPRCTSVKLGDQRVLVAFRFERLVNLCYYCRRIGHLDRGCGRQYGEWLKALETYPGGRFNYASSSGEKGSHPNNHKGVQLQKEQKVTLIEEQGSDVMADSQIGGEERKLDIVAAKDYSPMADTLKVVDNLAEKSIEVEDTENFIVAKAGLQLRATQHGGTKRRSSWKRKATQEGRLVRMSELHLRDPSSLVDIKHEKAGSSSKRYRELVICSEGKTDKEEETLEKRKKITCVESEVEKASLKWPQVGLLFMWDLEIVVRKILGNEFCIQMEVKGEDLEIGGNKQHWGSSWLIVGDWNDIISNEEKRGGNMRLESSFIGFIEDMEMKEVDQKGAFFTWGNNRFNDGYVEERLDKVFISWERRKRFIFDKSWLKMEGVHEAVQEGWQVTVAGSQMYQPIHKNSEQIIKHISPMMKEMRKEGQEMDLEEGESMVARMSEFYSSLFASKGSSGGSEFLQHISPSIYENMNQELIEPVEKEEIKAVLYKMDSDKAPGEDVCLDSCVSLSQTAFVPGRNLLDNVVIAHKVFHFLHRHRSGSNVFMAVKLDMEKPYDRLHFLPYISFNLNGSNCGFVRASRGLRQVVKRSSKYLGLPLGIGASKKDAFQYVVDSVSSRIGSWKNNFLSTAGKEVLIKSVLQALPVFVMSCFLLPTNSLHWMSWDRLSTPKSEGGLGFHDLKEFNKALILKKLWRMISSPDLLVCKVLKSKYYPQSYIFDWLKSSGDSWLWKSGSSLLPALQSQMSILIRNGAFTKLSDYNWIPGLMKKKPELKLQIDGYMFWVKDLLCAGGSSWDVNLVQAQITAADADKILQIRHLNPRAEDIWKYSFVIKGKFSIKKAYADLIAQKVRSIVVAESSLMAGGNKKARNRCWDLKVMGKVKHFIWQCFSNLLLVQCNLKAMGMDIDIKFAPVQWNKIHQDKLSVKEWWWWICTMSSKDTPEDRIQLSTYILWWLWKARNIWMFEKQWMPSEWLTTQEIRVEGRGLTRSRASGLFSSLCFEFVYELYYVLSVHFQ</sequence>
<comment type="caution">
    <text evidence="2">The sequence shown here is derived from an EMBL/GenBank/DDBJ whole genome shotgun (WGS) entry which is preliminary data.</text>
</comment>
<evidence type="ECO:0000313" key="3">
    <source>
        <dbReference type="Proteomes" id="UP000325081"/>
    </source>
</evidence>
<dbReference type="PANTHER" id="PTHR33116:SF86">
    <property type="entry name" value="REVERSE TRANSCRIPTASE DOMAIN-CONTAINING PROTEIN"/>
    <property type="match status" value="1"/>
</dbReference>
<keyword evidence="2" id="KW-0548">Nucleotidyltransferase</keyword>